<dbReference type="HOGENOM" id="CLU_2578078_0_0_1"/>
<name>B8BJP5_ORYSI</name>
<keyword evidence="3" id="KW-1185">Reference proteome</keyword>
<proteinExistence type="predicted"/>
<protein>
    <submittedName>
        <fullName evidence="2">Uncharacterized protein</fullName>
    </submittedName>
</protein>
<accession>B8BJP5</accession>
<evidence type="ECO:0000313" key="3">
    <source>
        <dbReference type="Proteomes" id="UP000007015"/>
    </source>
</evidence>
<evidence type="ECO:0000256" key="1">
    <source>
        <dbReference type="SAM" id="MobiDB-lite"/>
    </source>
</evidence>
<dbReference type="EMBL" id="CM000136">
    <property type="protein sequence ID" value="EEC67881.1"/>
    <property type="molecule type" value="Genomic_DNA"/>
</dbReference>
<dbReference type="AlphaFoldDB" id="B8BJP5"/>
<dbReference type="Gramene" id="BGIOSGA034293-TA">
    <property type="protein sequence ID" value="BGIOSGA034293-PA"/>
    <property type="gene ID" value="BGIOSGA034293"/>
</dbReference>
<dbReference type="Proteomes" id="UP000007015">
    <property type="component" value="Chromosome 11"/>
</dbReference>
<evidence type="ECO:0000313" key="2">
    <source>
        <dbReference type="EMBL" id="EEC67881.1"/>
    </source>
</evidence>
<gene>
    <name evidence="2" type="ORF">OsI_35525</name>
</gene>
<reference evidence="2 3" key="1">
    <citation type="journal article" date="2005" name="PLoS Biol.">
        <title>The genomes of Oryza sativa: a history of duplications.</title>
        <authorList>
            <person name="Yu J."/>
            <person name="Wang J."/>
            <person name="Lin W."/>
            <person name="Li S."/>
            <person name="Li H."/>
            <person name="Zhou J."/>
            <person name="Ni P."/>
            <person name="Dong W."/>
            <person name="Hu S."/>
            <person name="Zeng C."/>
            <person name="Zhang J."/>
            <person name="Zhang Y."/>
            <person name="Li R."/>
            <person name="Xu Z."/>
            <person name="Li S."/>
            <person name="Li X."/>
            <person name="Zheng H."/>
            <person name="Cong L."/>
            <person name="Lin L."/>
            <person name="Yin J."/>
            <person name="Geng J."/>
            <person name="Li G."/>
            <person name="Shi J."/>
            <person name="Liu J."/>
            <person name="Lv H."/>
            <person name="Li J."/>
            <person name="Wang J."/>
            <person name="Deng Y."/>
            <person name="Ran L."/>
            <person name="Shi X."/>
            <person name="Wang X."/>
            <person name="Wu Q."/>
            <person name="Li C."/>
            <person name="Ren X."/>
            <person name="Wang J."/>
            <person name="Wang X."/>
            <person name="Li D."/>
            <person name="Liu D."/>
            <person name="Zhang X."/>
            <person name="Ji Z."/>
            <person name="Zhao W."/>
            <person name="Sun Y."/>
            <person name="Zhang Z."/>
            <person name="Bao J."/>
            <person name="Han Y."/>
            <person name="Dong L."/>
            <person name="Ji J."/>
            <person name="Chen P."/>
            <person name="Wu S."/>
            <person name="Liu J."/>
            <person name="Xiao Y."/>
            <person name="Bu D."/>
            <person name="Tan J."/>
            <person name="Yang L."/>
            <person name="Ye C."/>
            <person name="Zhang J."/>
            <person name="Xu J."/>
            <person name="Zhou Y."/>
            <person name="Yu Y."/>
            <person name="Zhang B."/>
            <person name="Zhuang S."/>
            <person name="Wei H."/>
            <person name="Liu B."/>
            <person name="Lei M."/>
            <person name="Yu H."/>
            <person name="Li Y."/>
            <person name="Xu H."/>
            <person name="Wei S."/>
            <person name="He X."/>
            <person name="Fang L."/>
            <person name="Zhang Z."/>
            <person name="Zhang Y."/>
            <person name="Huang X."/>
            <person name="Su Z."/>
            <person name="Tong W."/>
            <person name="Li J."/>
            <person name="Tong Z."/>
            <person name="Li S."/>
            <person name="Ye J."/>
            <person name="Wang L."/>
            <person name="Fang L."/>
            <person name="Lei T."/>
            <person name="Chen C."/>
            <person name="Chen H."/>
            <person name="Xu Z."/>
            <person name="Li H."/>
            <person name="Huang H."/>
            <person name="Zhang F."/>
            <person name="Xu H."/>
            <person name="Li N."/>
            <person name="Zhao C."/>
            <person name="Li S."/>
            <person name="Dong L."/>
            <person name="Huang Y."/>
            <person name="Li L."/>
            <person name="Xi Y."/>
            <person name="Qi Q."/>
            <person name="Li W."/>
            <person name="Zhang B."/>
            <person name="Hu W."/>
            <person name="Zhang Y."/>
            <person name="Tian X."/>
            <person name="Jiao Y."/>
            <person name="Liang X."/>
            <person name="Jin J."/>
            <person name="Gao L."/>
            <person name="Zheng W."/>
            <person name="Hao B."/>
            <person name="Liu S."/>
            <person name="Wang W."/>
            <person name="Yuan L."/>
            <person name="Cao M."/>
            <person name="McDermott J."/>
            <person name="Samudrala R."/>
            <person name="Wang J."/>
            <person name="Wong G.K."/>
            <person name="Yang H."/>
        </authorList>
    </citation>
    <scope>NUCLEOTIDE SEQUENCE [LARGE SCALE GENOMIC DNA]</scope>
    <source>
        <strain evidence="3">cv. 93-11</strain>
    </source>
</reference>
<sequence length="81" mass="8381">MPLDAAIVDPAAARPDLPPPSLGDPAATDECCPPQPARGHRGETSPREGPAAAILARQPALPAASSGGGEVRRGRGRRRWR</sequence>
<feature type="region of interest" description="Disordered" evidence="1">
    <location>
        <begin position="1"/>
        <end position="81"/>
    </location>
</feature>
<organism evidence="2 3">
    <name type="scientific">Oryza sativa subsp. indica</name>
    <name type="common">Rice</name>
    <dbReference type="NCBI Taxonomy" id="39946"/>
    <lineage>
        <taxon>Eukaryota</taxon>
        <taxon>Viridiplantae</taxon>
        <taxon>Streptophyta</taxon>
        <taxon>Embryophyta</taxon>
        <taxon>Tracheophyta</taxon>
        <taxon>Spermatophyta</taxon>
        <taxon>Magnoliopsida</taxon>
        <taxon>Liliopsida</taxon>
        <taxon>Poales</taxon>
        <taxon>Poaceae</taxon>
        <taxon>BOP clade</taxon>
        <taxon>Oryzoideae</taxon>
        <taxon>Oryzeae</taxon>
        <taxon>Oryzinae</taxon>
        <taxon>Oryza</taxon>
        <taxon>Oryza sativa</taxon>
    </lineage>
</organism>